<feature type="region of interest" description="Disordered" evidence="1">
    <location>
        <begin position="51"/>
        <end position="71"/>
    </location>
</feature>
<feature type="compositionally biased region" description="Acidic residues" evidence="1">
    <location>
        <begin position="61"/>
        <end position="71"/>
    </location>
</feature>
<gene>
    <name evidence="2" type="ORF">R3P38DRAFT_2473874</name>
</gene>
<evidence type="ECO:0000256" key="1">
    <source>
        <dbReference type="SAM" id="MobiDB-lite"/>
    </source>
</evidence>
<reference evidence="2 3" key="1">
    <citation type="journal article" date="2024" name="J Genomics">
        <title>Draft genome sequencing and assembly of Favolaschia claudopus CIRM-BRFM 2984 isolated from oak limbs.</title>
        <authorList>
            <person name="Navarro D."/>
            <person name="Drula E."/>
            <person name="Chaduli D."/>
            <person name="Cazenave R."/>
            <person name="Ahrendt S."/>
            <person name="Wang J."/>
            <person name="Lipzen A."/>
            <person name="Daum C."/>
            <person name="Barry K."/>
            <person name="Grigoriev I.V."/>
            <person name="Favel A."/>
            <person name="Rosso M.N."/>
            <person name="Martin F."/>
        </authorList>
    </citation>
    <scope>NUCLEOTIDE SEQUENCE [LARGE SCALE GENOMIC DNA]</scope>
    <source>
        <strain evidence="2 3">CIRM-BRFM 2984</strain>
    </source>
</reference>
<dbReference type="AlphaFoldDB" id="A0AAW0C6D2"/>
<evidence type="ECO:0000313" key="3">
    <source>
        <dbReference type="Proteomes" id="UP001362999"/>
    </source>
</evidence>
<keyword evidence="3" id="KW-1185">Reference proteome</keyword>
<organism evidence="2 3">
    <name type="scientific">Favolaschia claudopus</name>
    <dbReference type="NCBI Taxonomy" id="2862362"/>
    <lineage>
        <taxon>Eukaryota</taxon>
        <taxon>Fungi</taxon>
        <taxon>Dikarya</taxon>
        <taxon>Basidiomycota</taxon>
        <taxon>Agaricomycotina</taxon>
        <taxon>Agaricomycetes</taxon>
        <taxon>Agaricomycetidae</taxon>
        <taxon>Agaricales</taxon>
        <taxon>Marasmiineae</taxon>
        <taxon>Mycenaceae</taxon>
        <taxon>Favolaschia</taxon>
    </lineage>
</organism>
<name>A0AAW0C6D2_9AGAR</name>
<feature type="non-terminal residue" evidence="2">
    <location>
        <position position="1"/>
    </location>
</feature>
<dbReference type="Proteomes" id="UP001362999">
    <property type="component" value="Unassembled WGS sequence"/>
</dbReference>
<evidence type="ECO:0008006" key="4">
    <source>
        <dbReference type="Google" id="ProtNLM"/>
    </source>
</evidence>
<dbReference type="EMBL" id="JAWWNJ010000020">
    <property type="protein sequence ID" value="KAK7034816.1"/>
    <property type="molecule type" value="Genomic_DNA"/>
</dbReference>
<comment type="caution">
    <text evidence="2">The sequence shown here is derived from an EMBL/GenBank/DDBJ whole genome shotgun (WGS) entry which is preliminary data.</text>
</comment>
<evidence type="ECO:0000313" key="2">
    <source>
        <dbReference type="EMBL" id="KAK7034816.1"/>
    </source>
</evidence>
<protein>
    <recommendedName>
        <fullName evidence="4">Calreticulin</fullName>
    </recommendedName>
</protein>
<sequence>KKGARVFMWEEVNGFWVRKALIRSEVEDEWYEFAPSQRSFDPVKNEWDLCKPLDSKADVPDNGEYDDDDDD</sequence>
<proteinExistence type="predicted"/>
<feature type="non-terminal residue" evidence="2">
    <location>
        <position position="71"/>
    </location>
</feature>
<accession>A0AAW0C6D2</accession>